<dbReference type="EMBL" id="JACHJU010000002">
    <property type="protein sequence ID" value="MBB4940842.1"/>
    <property type="molecule type" value="Genomic_DNA"/>
</dbReference>
<name>A0A7W7WAV5_9ACTN</name>
<evidence type="ECO:0000256" key="5">
    <source>
        <dbReference type="PROSITE-ProRule" id="PRU10141"/>
    </source>
</evidence>
<keyword evidence="3 9" id="KW-0418">Kinase</keyword>
<dbReference type="PROSITE" id="PS00107">
    <property type="entry name" value="PROTEIN_KINASE_ATP"/>
    <property type="match status" value="1"/>
</dbReference>
<dbReference type="PROSITE" id="PS50011">
    <property type="entry name" value="PROTEIN_KINASE_DOM"/>
    <property type="match status" value="1"/>
</dbReference>
<dbReference type="PANTHER" id="PTHR43289:SF34">
    <property type="entry name" value="SERINE_THREONINE-PROTEIN KINASE YBDM-RELATED"/>
    <property type="match status" value="1"/>
</dbReference>
<protein>
    <submittedName>
        <fullName evidence="9">Serine/threonine protein kinase</fullName>
    </submittedName>
</protein>
<feature type="region of interest" description="Disordered" evidence="6">
    <location>
        <begin position="197"/>
        <end position="236"/>
    </location>
</feature>
<evidence type="ECO:0000256" key="7">
    <source>
        <dbReference type="SAM" id="Phobius"/>
    </source>
</evidence>
<evidence type="ECO:0000256" key="2">
    <source>
        <dbReference type="ARBA" id="ARBA00022741"/>
    </source>
</evidence>
<dbReference type="Gene3D" id="2.60.120.560">
    <property type="entry name" value="Exo-inulinase, domain 1"/>
    <property type="match status" value="1"/>
</dbReference>
<dbReference type="InterPro" id="IPR011009">
    <property type="entry name" value="Kinase-like_dom_sf"/>
</dbReference>
<evidence type="ECO:0000313" key="10">
    <source>
        <dbReference type="Proteomes" id="UP000534286"/>
    </source>
</evidence>
<feature type="binding site" evidence="5">
    <location>
        <position position="36"/>
    </location>
    <ligand>
        <name>ATP</name>
        <dbReference type="ChEBI" id="CHEBI:30616"/>
    </ligand>
</feature>
<evidence type="ECO:0000256" key="4">
    <source>
        <dbReference type="ARBA" id="ARBA00022840"/>
    </source>
</evidence>
<dbReference type="InterPro" id="IPR017441">
    <property type="entry name" value="Protein_kinase_ATP_BS"/>
</dbReference>
<feature type="transmembrane region" description="Helical" evidence="7">
    <location>
        <begin position="319"/>
        <end position="340"/>
    </location>
</feature>
<evidence type="ECO:0000259" key="8">
    <source>
        <dbReference type="PROSITE" id="PS50011"/>
    </source>
</evidence>
<dbReference type="AlphaFoldDB" id="A0A7W7WAV5"/>
<dbReference type="GO" id="GO:0005524">
    <property type="term" value="F:ATP binding"/>
    <property type="evidence" value="ECO:0007669"/>
    <property type="project" value="UniProtKB-UniRule"/>
</dbReference>
<evidence type="ECO:0000256" key="1">
    <source>
        <dbReference type="ARBA" id="ARBA00022679"/>
    </source>
</evidence>
<keyword evidence="1" id="KW-0808">Transferase</keyword>
<dbReference type="CDD" id="cd14014">
    <property type="entry name" value="STKc_PknB_like"/>
    <property type="match status" value="1"/>
</dbReference>
<sequence>MDRVIGPYRVVRGLGQGGTGEVFLARDPDGRQVVVKLIHPHLAAGPAFRQRFQQEAEAASRTARSCIAPVVDTRLDGDQAYLVTEYVDGPDLRRRVEGEGPLAGSALDTLAVSTAVALQAVHAAGVVHRNLKPSTVLLGPLGPRVIGFGVAHLTGQAGAPGYVSPEEARGEEVGTASDVFAWGGIVLYAATGRTPSGGGTGLYGDRVGPGLTGLHGAEPGPAEPPGGSVEPDLTGLHGPLRELAGRALAWDPAHRPSVQDILRILTGAADPATSLASRPAPPNPQEVRPPALPAVVERPAPRPPTPAADTPATQWRRSVALPLAGGVAVALVVAGISFFLPDDGAAGDRRPPTPPAVDVSGTAQPTGSPSAPTTPSPSPSSTPATAKPTSARTLPFLDDFTGPNSGWTVAARGRGKHRPVRGAYRLVASSDDYLPVIAPVSTPVGNTTITAKLQMLGGKGTFGVFCRGMDKGSRRYEFSITSDGDASIVKSGEAPATVKRVRVPGYDPARLVSLQATCRGGTAGTSLSLRVNGRQVVSRIDRKGPLASGSIGMFAHASRDGSGVDVSFNSFEALP</sequence>
<keyword evidence="7" id="KW-0472">Membrane</keyword>
<keyword evidence="4 5" id="KW-0067">ATP-binding</keyword>
<dbReference type="Proteomes" id="UP000534286">
    <property type="component" value="Unassembled WGS sequence"/>
</dbReference>
<dbReference type="Gene3D" id="1.10.510.10">
    <property type="entry name" value="Transferase(Phosphotransferase) domain 1"/>
    <property type="match status" value="1"/>
</dbReference>
<keyword evidence="10" id="KW-1185">Reference proteome</keyword>
<feature type="compositionally biased region" description="Low complexity" evidence="6">
    <location>
        <begin position="362"/>
        <end position="371"/>
    </location>
</feature>
<evidence type="ECO:0000313" key="9">
    <source>
        <dbReference type="EMBL" id="MBB4940842.1"/>
    </source>
</evidence>
<dbReference type="GO" id="GO:0004674">
    <property type="term" value="F:protein serine/threonine kinase activity"/>
    <property type="evidence" value="ECO:0007669"/>
    <property type="project" value="UniProtKB-KW"/>
</dbReference>
<organism evidence="9 10">
    <name type="scientific">Streptosporangium album</name>
    <dbReference type="NCBI Taxonomy" id="47479"/>
    <lineage>
        <taxon>Bacteria</taxon>
        <taxon>Bacillati</taxon>
        <taxon>Actinomycetota</taxon>
        <taxon>Actinomycetes</taxon>
        <taxon>Streptosporangiales</taxon>
        <taxon>Streptosporangiaceae</taxon>
        <taxon>Streptosporangium</taxon>
    </lineage>
</organism>
<feature type="compositionally biased region" description="Low complexity" evidence="6">
    <location>
        <begin position="381"/>
        <end position="391"/>
    </location>
</feature>
<accession>A0A7W7WAV5</accession>
<keyword evidence="7" id="KW-1133">Transmembrane helix</keyword>
<dbReference type="RefSeq" id="WP_184756993.1">
    <property type="nucleotide sequence ID" value="NZ_BAABEK010000005.1"/>
</dbReference>
<reference evidence="9 10" key="1">
    <citation type="submission" date="2020-08" db="EMBL/GenBank/DDBJ databases">
        <title>Sequencing the genomes of 1000 actinobacteria strains.</title>
        <authorList>
            <person name="Klenk H.-P."/>
        </authorList>
    </citation>
    <scope>NUCLEOTIDE SEQUENCE [LARGE SCALE GENOMIC DNA]</scope>
    <source>
        <strain evidence="9 10">DSM 43023</strain>
    </source>
</reference>
<keyword evidence="7" id="KW-0812">Transmembrane</keyword>
<evidence type="ECO:0000256" key="3">
    <source>
        <dbReference type="ARBA" id="ARBA00022777"/>
    </source>
</evidence>
<comment type="caution">
    <text evidence="9">The sequence shown here is derived from an EMBL/GenBank/DDBJ whole genome shotgun (WGS) entry which is preliminary data.</text>
</comment>
<evidence type="ECO:0000256" key="6">
    <source>
        <dbReference type="SAM" id="MobiDB-lite"/>
    </source>
</evidence>
<dbReference type="PANTHER" id="PTHR43289">
    <property type="entry name" value="MITOGEN-ACTIVATED PROTEIN KINASE KINASE KINASE 20-RELATED"/>
    <property type="match status" value="1"/>
</dbReference>
<dbReference type="Pfam" id="PF00069">
    <property type="entry name" value="Pkinase"/>
    <property type="match status" value="1"/>
</dbReference>
<feature type="region of interest" description="Disordered" evidence="6">
    <location>
        <begin position="345"/>
        <end position="399"/>
    </location>
</feature>
<feature type="domain" description="Protein kinase" evidence="8">
    <location>
        <begin position="8"/>
        <end position="273"/>
    </location>
</feature>
<keyword evidence="9" id="KW-0723">Serine/threonine-protein kinase</keyword>
<dbReference type="InterPro" id="IPR000719">
    <property type="entry name" value="Prot_kinase_dom"/>
</dbReference>
<proteinExistence type="predicted"/>
<dbReference type="Gene3D" id="3.30.200.20">
    <property type="entry name" value="Phosphorylase Kinase, domain 1"/>
    <property type="match status" value="1"/>
</dbReference>
<keyword evidence="2 5" id="KW-0547">Nucleotide-binding</keyword>
<dbReference type="SUPFAM" id="SSF56112">
    <property type="entry name" value="Protein kinase-like (PK-like)"/>
    <property type="match status" value="1"/>
</dbReference>
<gene>
    <name evidence="9" type="ORF">FHR32_005219</name>
</gene>